<dbReference type="Proteomes" id="UP000176998">
    <property type="component" value="Unassembled WGS sequence"/>
</dbReference>
<dbReference type="CDD" id="cd12148">
    <property type="entry name" value="fungal_TF_MHR"/>
    <property type="match status" value="1"/>
</dbReference>
<dbReference type="OrthoDB" id="5595695at2759"/>
<comment type="caution">
    <text evidence="1">The sequence shown here is derived from an EMBL/GenBank/DDBJ whole genome shotgun (WGS) entry which is preliminary data.</text>
</comment>
<reference evidence="1 2" key="1">
    <citation type="submission" date="2016-09" db="EMBL/GenBank/DDBJ databases">
        <authorList>
            <person name="Capua I."/>
            <person name="De Benedictis P."/>
            <person name="Joannis T."/>
            <person name="Lombin L.H."/>
            <person name="Cattoli G."/>
        </authorList>
    </citation>
    <scope>NUCLEOTIDE SEQUENCE [LARGE SCALE GENOMIC DNA]</scope>
    <source>
        <strain evidence="1 2">IMI 309357</strain>
    </source>
</reference>
<dbReference type="RefSeq" id="XP_022474296.1">
    <property type="nucleotide sequence ID" value="XM_022619217.1"/>
</dbReference>
<protein>
    <submittedName>
        <fullName evidence="1">Uncharacterized protein</fullName>
    </submittedName>
</protein>
<evidence type="ECO:0000313" key="1">
    <source>
        <dbReference type="EMBL" id="OHE97140.1"/>
    </source>
</evidence>
<dbReference type="EMBL" id="MJBS01000061">
    <property type="protein sequence ID" value="OHE97140.1"/>
    <property type="molecule type" value="Genomic_DNA"/>
</dbReference>
<dbReference type="AlphaFoldDB" id="A0A1G4B6R6"/>
<name>A0A1G4B6R6_9PEZI</name>
<dbReference type="GeneID" id="34560727"/>
<feature type="non-terminal residue" evidence="1">
    <location>
        <position position="1"/>
    </location>
</feature>
<proteinExistence type="predicted"/>
<sequence length="159" mass="17535">IPIYKFSPADSTGSPFVGNYDSYRALPISRWTNVLQDNQVLTHLLHLFWTWDSTLSNIVDKGRFFADLCSDVPELTLGSQKVFCSSFLVNAILAVSALHSAKKCYVFDPNAVTLAHQFAQEACRLLEFDKNGNSLTFLQGAAILCSGCVVSLGLRKGRI</sequence>
<evidence type="ECO:0000313" key="2">
    <source>
        <dbReference type="Proteomes" id="UP000176998"/>
    </source>
</evidence>
<accession>A0A1G4B6R6</accession>
<keyword evidence="2" id="KW-1185">Reference proteome</keyword>
<dbReference type="STRING" id="1209926.A0A1G4B6R6"/>
<organism evidence="1 2">
    <name type="scientific">Colletotrichum orchidophilum</name>
    <dbReference type="NCBI Taxonomy" id="1209926"/>
    <lineage>
        <taxon>Eukaryota</taxon>
        <taxon>Fungi</taxon>
        <taxon>Dikarya</taxon>
        <taxon>Ascomycota</taxon>
        <taxon>Pezizomycotina</taxon>
        <taxon>Sordariomycetes</taxon>
        <taxon>Hypocreomycetidae</taxon>
        <taxon>Glomerellales</taxon>
        <taxon>Glomerellaceae</taxon>
        <taxon>Colletotrichum</taxon>
    </lineage>
</organism>
<dbReference type="InterPro" id="IPR053187">
    <property type="entry name" value="Notoamide_regulator"/>
</dbReference>
<dbReference type="PANTHER" id="PTHR47256:SF1">
    <property type="entry name" value="ZN(II)2CYS6 TRANSCRIPTION FACTOR (EUROFUNG)"/>
    <property type="match status" value="1"/>
</dbReference>
<dbReference type="PANTHER" id="PTHR47256">
    <property type="entry name" value="ZN(II)2CYS6 TRANSCRIPTION FACTOR (EUROFUNG)-RELATED"/>
    <property type="match status" value="1"/>
</dbReference>
<gene>
    <name evidence="1" type="ORF">CORC01_07581</name>
</gene>